<dbReference type="Proteomes" id="UP001501074">
    <property type="component" value="Unassembled WGS sequence"/>
</dbReference>
<organism evidence="2 3">
    <name type="scientific">Kineosporia mesophila</name>
    <dbReference type="NCBI Taxonomy" id="566012"/>
    <lineage>
        <taxon>Bacteria</taxon>
        <taxon>Bacillati</taxon>
        <taxon>Actinomycetota</taxon>
        <taxon>Actinomycetes</taxon>
        <taxon>Kineosporiales</taxon>
        <taxon>Kineosporiaceae</taxon>
        <taxon>Kineosporia</taxon>
    </lineage>
</organism>
<proteinExistence type="predicted"/>
<name>A0ABP7APN0_9ACTN</name>
<dbReference type="RefSeq" id="WP_231481613.1">
    <property type="nucleotide sequence ID" value="NZ_BAAAZO010000012.1"/>
</dbReference>
<protein>
    <recommendedName>
        <fullName evidence="4">Sulfotransferase family protein</fullName>
    </recommendedName>
</protein>
<feature type="region of interest" description="Disordered" evidence="1">
    <location>
        <begin position="417"/>
        <end position="452"/>
    </location>
</feature>
<evidence type="ECO:0008006" key="4">
    <source>
        <dbReference type="Google" id="ProtNLM"/>
    </source>
</evidence>
<dbReference type="InterPro" id="IPR027417">
    <property type="entry name" value="P-loop_NTPase"/>
</dbReference>
<keyword evidence="3" id="KW-1185">Reference proteome</keyword>
<dbReference type="SUPFAM" id="SSF52540">
    <property type="entry name" value="P-loop containing nucleoside triphosphate hydrolases"/>
    <property type="match status" value="1"/>
</dbReference>
<reference evidence="3" key="1">
    <citation type="journal article" date="2019" name="Int. J. Syst. Evol. Microbiol.">
        <title>The Global Catalogue of Microorganisms (GCM) 10K type strain sequencing project: providing services to taxonomists for standard genome sequencing and annotation.</title>
        <authorList>
            <consortium name="The Broad Institute Genomics Platform"/>
            <consortium name="The Broad Institute Genome Sequencing Center for Infectious Disease"/>
            <person name="Wu L."/>
            <person name="Ma J."/>
        </authorList>
    </citation>
    <scope>NUCLEOTIDE SEQUENCE [LARGE SCALE GENOMIC DNA]</scope>
    <source>
        <strain evidence="3">JCM 16902</strain>
    </source>
</reference>
<sequence>MPTLLHIGAPKTGTTAIQASLEDLKHRTEGGLETYGLSMPGTPFEQAKGALAALGQGTGWQASDNPVKDRHWQRLLVQVEAAPGLRFVSSEYLCEASEESAQRIVDDLREHSGGDGVRVVLTLRPLTRIMPSAWQQYLKSGHQLPYPKWCRAMLSSPPKRGVTPSFWRRHDQGAVLRRWAAAVGPRNVTAVVLDPADRGLLMRTFDGLLGLPVGTLTGGAGGRQNRSMSAAETELFRRLNVQLRERDFPWKDYADLIRYGSVLRTVELMPSGDGPAVRTPDWAVDRAVELATGYQETIGELEKAGMTVIGDPALLTEAYPGADEERPAPDLVPMDTAVQAILGVVSRSSTGNAFFPDEVAQGLGEQEGLPGSQRTEKEIVRIEDLSSREISEVLATRLRKGVRKQYRTQSRRIRRIAARGTLTPQQKVEALEPLEEDPSTRSTTGHGTDQFG</sequence>
<evidence type="ECO:0000313" key="2">
    <source>
        <dbReference type="EMBL" id="GAA3637258.1"/>
    </source>
</evidence>
<evidence type="ECO:0000313" key="3">
    <source>
        <dbReference type="Proteomes" id="UP001501074"/>
    </source>
</evidence>
<dbReference type="EMBL" id="BAAAZO010000012">
    <property type="protein sequence ID" value="GAA3637258.1"/>
    <property type="molecule type" value="Genomic_DNA"/>
</dbReference>
<gene>
    <name evidence="2" type="ORF">GCM10022223_65080</name>
</gene>
<evidence type="ECO:0000256" key="1">
    <source>
        <dbReference type="SAM" id="MobiDB-lite"/>
    </source>
</evidence>
<comment type="caution">
    <text evidence="2">The sequence shown here is derived from an EMBL/GenBank/DDBJ whole genome shotgun (WGS) entry which is preliminary data.</text>
</comment>
<accession>A0ABP7APN0</accession>
<feature type="compositionally biased region" description="Polar residues" evidence="1">
    <location>
        <begin position="440"/>
        <end position="452"/>
    </location>
</feature>